<proteinExistence type="predicted"/>
<organism evidence="2 3">
    <name type="scientific">Nocardia ignorata</name>
    <dbReference type="NCBI Taxonomy" id="145285"/>
    <lineage>
        <taxon>Bacteria</taxon>
        <taxon>Bacillati</taxon>
        <taxon>Actinomycetota</taxon>
        <taxon>Actinomycetes</taxon>
        <taxon>Mycobacteriales</taxon>
        <taxon>Nocardiaceae</taxon>
        <taxon>Nocardia</taxon>
    </lineage>
</organism>
<accession>A0A4R6P2S2</accession>
<keyword evidence="3" id="KW-1185">Reference proteome</keyword>
<dbReference type="AlphaFoldDB" id="A0A4R6P2S2"/>
<evidence type="ECO:0000313" key="3">
    <source>
        <dbReference type="Proteomes" id="UP000295087"/>
    </source>
</evidence>
<sequence length="102" mass="12217">MYWYDHDVSSWGYPWMGLGMVVFWSLLIVGFALALRYLYRTDSERCAYPVLPLGEHVLAERFARGEIEAKEYADRSIDRRWRHDTRWPRRSSPSRPGHRQGR</sequence>
<evidence type="ECO:0000256" key="1">
    <source>
        <dbReference type="SAM" id="Phobius"/>
    </source>
</evidence>
<gene>
    <name evidence="2" type="ORF">DFR75_108111</name>
</gene>
<dbReference type="Proteomes" id="UP000295087">
    <property type="component" value="Unassembled WGS sequence"/>
</dbReference>
<evidence type="ECO:0000313" key="2">
    <source>
        <dbReference type="EMBL" id="TDP31506.1"/>
    </source>
</evidence>
<dbReference type="EMBL" id="SNXK01000008">
    <property type="protein sequence ID" value="TDP31506.1"/>
    <property type="molecule type" value="Genomic_DNA"/>
</dbReference>
<keyword evidence="1" id="KW-1133">Transmembrane helix</keyword>
<feature type="transmembrane region" description="Helical" evidence="1">
    <location>
        <begin position="12"/>
        <end position="35"/>
    </location>
</feature>
<name>A0A4R6P2S2_NOCIG</name>
<comment type="caution">
    <text evidence="2">The sequence shown here is derived from an EMBL/GenBank/DDBJ whole genome shotgun (WGS) entry which is preliminary data.</text>
</comment>
<protein>
    <submittedName>
        <fullName evidence="2">Putative membrane protein</fullName>
    </submittedName>
</protein>
<keyword evidence="1" id="KW-0812">Transmembrane</keyword>
<keyword evidence="1" id="KW-0472">Membrane</keyword>
<reference evidence="2 3" key="1">
    <citation type="submission" date="2019-03" db="EMBL/GenBank/DDBJ databases">
        <title>Genomic Encyclopedia of Type Strains, Phase IV (KMG-IV): sequencing the most valuable type-strain genomes for metagenomic binning, comparative biology and taxonomic classification.</title>
        <authorList>
            <person name="Goeker M."/>
        </authorList>
    </citation>
    <scope>NUCLEOTIDE SEQUENCE [LARGE SCALE GENOMIC DNA]</scope>
    <source>
        <strain evidence="2 3">DSM 44496</strain>
    </source>
</reference>